<dbReference type="Gene3D" id="3.30.70.3370">
    <property type="match status" value="1"/>
</dbReference>
<dbReference type="SUPFAM" id="SSF54189">
    <property type="entry name" value="Ribosomal proteins S24e, L23 and L15e"/>
    <property type="match status" value="1"/>
</dbReference>
<dbReference type="InterPro" id="IPR012678">
    <property type="entry name" value="Ribosomal_uL23/eL15/eS24_sf"/>
</dbReference>
<reference evidence="4 5" key="1">
    <citation type="journal article" date="2024" name="BMC Biol.">
        <title>Comparative genomics of Ascetosporea gives new insight into the evolutionary basis for animal parasitism in Rhizaria.</title>
        <authorList>
            <person name="Hiltunen Thoren M."/>
            <person name="Onut-Brannstrom I."/>
            <person name="Alfjorden A."/>
            <person name="Peckova H."/>
            <person name="Swords F."/>
            <person name="Hooper C."/>
            <person name="Holzer A.S."/>
            <person name="Bass D."/>
            <person name="Burki F."/>
        </authorList>
    </citation>
    <scope>NUCLEOTIDE SEQUENCE [LARGE SCALE GENOMIC DNA]</scope>
    <source>
        <strain evidence="4">20-A016</strain>
    </source>
</reference>
<dbReference type="PANTHER" id="PTHR10496">
    <property type="entry name" value="40S RIBOSOMAL PROTEIN S24"/>
    <property type="match status" value="1"/>
</dbReference>
<name>A0ABV2AV51_9EUKA</name>
<dbReference type="HAMAP" id="MF_00545">
    <property type="entry name" value="Ribosomal_eS24"/>
    <property type="match status" value="1"/>
</dbReference>
<accession>A0ABV2AV51</accession>
<dbReference type="InterPro" id="IPR001976">
    <property type="entry name" value="Ribosomal_eS24"/>
</dbReference>
<proteinExistence type="inferred from homology"/>
<keyword evidence="1" id="KW-0689">Ribosomal protein</keyword>
<organism evidence="4 5">
    <name type="scientific">Bonamia ostreae</name>
    <dbReference type="NCBI Taxonomy" id="126728"/>
    <lineage>
        <taxon>Eukaryota</taxon>
        <taxon>Sar</taxon>
        <taxon>Rhizaria</taxon>
        <taxon>Endomyxa</taxon>
        <taxon>Ascetosporea</taxon>
        <taxon>Haplosporida</taxon>
        <taxon>Bonamia</taxon>
    </lineage>
</organism>
<keyword evidence="2" id="KW-0687">Ribonucleoprotein</keyword>
<comment type="caution">
    <text evidence="4">The sequence shown here is derived from an EMBL/GenBank/DDBJ whole genome shotgun (WGS) entry which is preliminary data.</text>
</comment>
<sequence length="133" mass="15054">MTGKNFELHTRKFKTNPLLSRREMVLAVKHPGMANVSKKTLKETLAAKYNVKDPETIVLFGFRTQFGGGSSTGFARIYTTADQMKGIEPRHRLVRLGVLEKVTKKSRKSIKELKNRKKKVRGKKKAAIGKVNK</sequence>
<dbReference type="InterPro" id="IPR053709">
    <property type="entry name" value="eRP_eS24_sf"/>
</dbReference>
<evidence type="ECO:0000256" key="3">
    <source>
        <dbReference type="SAM" id="MobiDB-lite"/>
    </source>
</evidence>
<protein>
    <recommendedName>
        <fullName evidence="6">40S ribosomal protein S24</fullName>
    </recommendedName>
</protein>
<dbReference type="Pfam" id="PF01282">
    <property type="entry name" value="Ribosomal_S24e"/>
    <property type="match status" value="1"/>
</dbReference>
<gene>
    <name evidence="4" type="ORF">MHBO_005096</name>
</gene>
<evidence type="ECO:0000313" key="4">
    <source>
        <dbReference type="EMBL" id="MES1923514.1"/>
    </source>
</evidence>
<evidence type="ECO:0000256" key="2">
    <source>
        <dbReference type="ARBA" id="ARBA00023274"/>
    </source>
</evidence>
<dbReference type="Proteomes" id="UP001439008">
    <property type="component" value="Unassembled WGS sequence"/>
</dbReference>
<evidence type="ECO:0000313" key="5">
    <source>
        <dbReference type="Proteomes" id="UP001439008"/>
    </source>
</evidence>
<dbReference type="EMBL" id="JBDODL010006592">
    <property type="protein sequence ID" value="MES1923514.1"/>
    <property type="molecule type" value="Genomic_DNA"/>
</dbReference>
<evidence type="ECO:0008006" key="6">
    <source>
        <dbReference type="Google" id="ProtNLM"/>
    </source>
</evidence>
<keyword evidence="5" id="KW-1185">Reference proteome</keyword>
<feature type="region of interest" description="Disordered" evidence="3">
    <location>
        <begin position="107"/>
        <end position="133"/>
    </location>
</feature>
<evidence type="ECO:0000256" key="1">
    <source>
        <dbReference type="ARBA" id="ARBA00022980"/>
    </source>
</evidence>